<dbReference type="InterPro" id="IPR019832">
    <property type="entry name" value="Mn/Fe_SOD_C"/>
</dbReference>
<feature type="domain" description="Manganese/iron superoxide dismutase C-terminal" evidence="2">
    <location>
        <begin position="139"/>
        <end position="194"/>
    </location>
</feature>
<dbReference type="GO" id="GO:0004784">
    <property type="term" value="F:superoxide dismutase activity"/>
    <property type="evidence" value="ECO:0007669"/>
    <property type="project" value="InterPro"/>
</dbReference>
<dbReference type="Pfam" id="PF02777">
    <property type="entry name" value="Sod_Fe_C"/>
    <property type="match status" value="2"/>
</dbReference>
<dbReference type="Proteomes" id="UP000053617">
    <property type="component" value="Unassembled WGS sequence"/>
</dbReference>
<evidence type="ECO:0000313" key="4">
    <source>
        <dbReference type="Proteomes" id="UP000053617"/>
    </source>
</evidence>
<comment type="function">
    <text evidence="1">Component of the mitochondrial ribosome (mitoribosome), a dedicated translation machinery responsible for the synthesis of mitochondrial genome-encoded proteins, including at least some of the essential transmembrane subunits of the mitochondrial respiratory chain. The mitoribosomes are attached to the mitochondrial inner membrane and translation products are cotranslationally integrated into the membrane.</text>
</comment>
<proteinExistence type="predicted"/>
<dbReference type="GO" id="GO:0046872">
    <property type="term" value="F:metal ion binding"/>
    <property type="evidence" value="ECO:0007669"/>
    <property type="project" value="InterPro"/>
</dbReference>
<dbReference type="AlphaFoldDB" id="A0A0D2FDP9"/>
<dbReference type="SUPFAM" id="SSF54719">
    <property type="entry name" value="Fe,Mn superoxide dismutase (SOD), C-terminal domain"/>
    <property type="match status" value="1"/>
</dbReference>
<dbReference type="GeneID" id="25298421"/>
<dbReference type="PANTHER" id="PTHR43595">
    <property type="entry name" value="37S RIBOSOMAL PROTEIN S26, MITOCHONDRIAL"/>
    <property type="match status" value="1"/>
</dbReference>
<dbReference type="SUPFAM" id="SSF46609">
    <property type="entry name" value="Fe,Mn superoxide dismutase (SOD), N-terminal domain"/>
    <property type="match status" value="1"/>
</dbReference>
<dbReference type="OrthoDB" id="275227at2759"/>
<protein>
    <recommendedName>
        <fullName evidence="2">Manganese/iron superoxide dismutase C-terminal domain-containing protein</fullName>
    </recommendedName>
</protein>
<dbReference type="HOGENOM" id="CLU_057349_1_0_1"/>
<reference evidence="3 4" key="1">
    <citation type="submission" date="2015-01" db="EMBL/GenBank/DDBJ databases">
        <title>The Genome Sequence of Rhinocladiella mackenzie CBS 650.93.</title>
        <authorList>
            <consortium name="The Broad Institute Genomics Platform"/>
            <person name="Cuomo C."/>
            <person name="de Hoog S."/>
            <person name="Gorbushina A."/>
            <person name="Stielow B."/>
            <person name="Teixiera M."/>
            <person name="Abouelleil A."/>
            <person name="Chapman S.B."/>
            <person name="Priest M."/>
            <person name="Young S.K."/>
            <person name="Wortman J."/>
            <person name="Nusbaum C."/>
            <person name="Birren B."/>
        </authorList>
    </citation>
    <scope>NUCLEOTIDE SEQUENCE [LARGE SCALE GENOMIC DNA]</scope>
    <source>
        <strain evidence="3 4">CBS 650.93</strain>
    </source>
</reference>
<dbReference type="EMBL" id="KN847483">
    <property type="protein sequence ID" value="KIX00212.1"/>
    <property type="molecule type" value="Genomic_DNA"/>
</dbReference>
<evidence type="ECO:0000259" key="2">
    <source>
        <dbReference type="Pfam" id="PF02777"/>
    </source>
</evidence>
<dbReference type="VEuPathDB" id="FungiDB:Z518_10350"/>
<evidence type="ECO:0000256" key="1">
    <source>
        <dbReference type="ARBA" id="ARBA00037226"/>
    </source>
</evidence>
<sequence length="319" mass="36179">MIIRPPTRPQSLLRAVVNHAAPLLPRSQRRNKHGIPLWADSKKQERFAKYGVPGFLSAKTYQETYLNYTQHLCDRLNEWTQGTANESTSVFDLHATCAHRPDRAALYNHAAMAIHTHFFWESLTDSEDPVERRPGINTMRSIEMDFESVDHLRSEFLETADAMFGNGFVWLMKPPYAGGLTLLATYNAGSPYSEAAPRRDNRDMATFDGRGIAAQLSASGSAIGSAGTFGDFSSARANLFEGALNAQPILCVNLWQHQYIPDWGVLGKRAYLTAWWDRIDWQMVERRHSMYETEGDRYISRNRPAPYRNIMDAINSNMA</sequence>
<dbReference type="InterPro" id="IPR036324">
    <property type="entry name" value="Mn/Fe_SOD_N_sf"/>
</dbReference>
<dbReference type="InterPro" id="IPR036314">
    <property type="entry name" value="SOD_C_sf"/>
</dbReference>
<gene>
    <name evidence="3" type="ORF">Z518_10350</name>
</gene>
<feature type="domain" description="Manganese/iron superoxide dismutase C-terminal" evidence="2">
    <location>
        <begin position="245"/>
        <end position="287"/>
    </location>
</feature>
<dbReference type="GO" id="GO:0005737">
    <property type="term" value="C:cytoplasm"/>
    <property type="evidence" value="ECO:0007669"/>
    <property type="project" value="TreeGrafter"/>
</dbReference>
<accession>A0A0D2FDP9</accession>
<keyword evidence="4" id="KW-1185">Reference proteome</keyword>
<dbReference type="RefSeq" id="XP_013267348.1">
    <property type="nucleotide sequence ID" value="XM_013411894.1"/>
</dbReference>
<name>A0A0D2FDP9_9EURO</name>
<dbReference type="PANTHER" id="PTHR43595:SF2">
    <property type="entry name" value="SMALL RIBOSOMAL SUBUNIT PROTEIN MS42"/>
    <property type="match status" value="1"/>
</dbReference>
<dbReference type="Gene3D" id="3.55.40.20">
    <property type="entry name" value="Iron/manganese superoxide dismutase, C-terminal domain"/>
    <property type="match status" value="1"/>
</dbReference>
<evidence type="ECO:0000313" key="3">
    <source>
        <dbReference type="EMBL" id="KIX00212.1"/>
    </source>
</evidence>
<dbReference type="STRING" id="1442369.A0A0D2FDP9"/>
<organism evidence="3 4">
    <name type="scientific">Rhinocladiella mackenziei CBS 650.93</name>
    <dbReference type="NCBI Taxonomy" id="1442369"/>
    <lineage>
        <taxon>Eukaryota</taxon>
        <taxon>Fungi</taxon>
        <taxon>Dikarya</taxon>
        <taxon>Ascomycota</taxon>
        <taxon>Pezizomycotina</taxon>
        <taxon>Eurotiomycetes</taxon>
        <taxon>Chaetothyriomycetidae</taxon>
        <taxon>Chaetothyriales</taxon>
        <taxon>Herpotrichiellaceae</taxon>
        <taxon>Rhinocladiella</taxon>
    </lineage>
</organism>